<dbReference type="InterPro" id="IPR020599">
    <property type="entry name" value="Transl_elong_fac_P/YeiP"/>
</dbReference>
<evidence type="ECO:0000313" key="7">
    <source>
        <dbReference type="EMBL" id="PHT25181.1"/>
    </source>
</evidence>
<accession>A0A2G2UWP3</accession>
<evidence type="ECO:0000259" key="6">
    <source>
        <dbReference type="SMART" id="SM01185"/>
    </source>
</evidence>
<evidence type="ECO:0000313" key="8">
    <source>
        <dbReference type="Proteomes" id="UP000224567"/>
    </source>
</evidence>
<dbReference type="FunFam" id="2.40.50.140:FF:000009">
    <property type="entry name" value="Elongation factor P"/>
    <property type="match status" value="1"/>
</dbReference>
<dbReference type="Gene3D" id="2.30.30.30">
    <property type="match status" value="1"/>
</dbReference>
<dbReference type="Pfam" id="PF09285">
    <property type="entry name" value="Elong-fact-P_C"/>
    <property type="match status" value="1"/>
</dbReference>
<evidence type="ECO:0008006" key="9">
    <source>
        <dbReference type="Google" id="ProtNLM"/>
    </source>
</evidence>
<dbReference type="Pfam" id="PF08207">
    <property type="entry name" value="EFP_N"/>
    <property type="match status" value="1"/>
</dbReference>
<dbReference type="EMBL" id="MLFT02002637">
    <property type="protein sequence ID" value="PHT25181.1"/>
    <property type="molecule type" value="Genomic_DNA"/>
</dbReference>
<comment type="subcellular location">
    <subcellularLocation>
        <location evidence="1">Cytoplasm</location>
    </subcellularLocation>
</comment>
<dbReference type="NCBIfam" id="NF001810">
    <property type="entry name" value="PRK00529.1"/>
    <property type="match status" value="1"/>
</dbReference>
<dbReference type="Proteomes" id="UP000224567">
    <property type="component" value="Unassembled WGS sequence"/>
</dbReference>
<dbReference type="PANTHER" id="PTHR30053:SF14">
    <property type="entry name" value="TRANSLATION ELONGATION FACTOR KOW-LIKE DOMAIN-CONTAINING PROTEIN"/>
    <property type="match status" value="1"/>
</dbReference>
<dbReference type="SMART" id="SM00841">
    <property type="entry name" value="Elong-fact-P_C"/>
    <property type="match status" value="1"/>
</dbReference>
<dbReference type="InterPro" id="IPR008991">
    <property type="entry name" value="Translation_prot_SH3-like_sf"/>
</dbReference>
<keyword evidence="8" id="KW-1185">Reference proteome</keyword>
<dbReference type="GO" id="GO:0043043">
    <property type="term" value="P:peptide biosynthetic process"/>
    <property type="evidence" value="ECO:0007669"/>
    <property type="project" value="InterPro"/>
</dbReference>
<dbReference type="STRING" id="33114.A0A2G2UWP3"/>
<comment type="caution">
    <text evidence="7">The sequence shown here is derived from an EMBL/GenBank/DDBJ whole genome shotgun (WGS) entry which is preliminary data.</text>
</comment>
<dbReference type="InterPro" id="IPR012340">
    <property type="entry name" value="NA-bd_OB-fold"/>
</dbReference>
<feature type="domain" description="Elongation factor P C-terminal" evidence="5">
    <location>
        <begin position="171"/>
        <end position="225"/>
    </location>
</feature>
<dbReference type="FunFam" id="2.30.30.30:FF:000003">
    <property type="entry name" value="Elongation factor P"/>
    <property type="match status" value="1"/>
</dbReference>
<dbReference type="InterPro" id="IPR013185">
    <property type="entry name" value="Transl_elong_KOW-like"/>
</dbReference>
<dbReference type="SUPFAM" id="SSF50104">
    <property type="entry name" value="Translation proteins SH3-like domain"/>
    <property type="match status" value="1"/>
</dbReference>
<dbReference type="Gene3D" id="2.40.50.140">
    <property type="entry name" value="Nucleic acid-binding proteins"/>
    <property type="match status" value="2"/>
</dbReference>
<sequence length="226" mass="25526">MGIFAKRLSRALSTCILSKQWPYHQSLFASAWSATQLRGVKSRGSDLKPGNVIEKKGRIYQVVKAQHTTQGRGGAIIQVQLHDVDSGSKSSARFRTDETVEKVFVAEKSFRYLYTDEETGNIVLMDPETYEQLDVPKHLFGEFYVYLQDDMEVHVQLYDERAMSVSIPRRVTCTVAESEIPMRASAAPQYKKVLLDNGLTVQVPKHVVEGDRIIVNTTNHSYVSRA</sequence>
<evidence type="ECO:0000256" key="1">
    <source>
        <dbReference type="ARBA" id="ARBA00004496"/>
    </source>
</evidence>
<dbReference type="PIRSF" id="PIRSF005901">
    <property type="entry name" value="EF-P"/>
    <property type="match status" value="1"/>
</dbReference>
<dbReference type="InterPro" id="IPR014722">
    <property type="entry name" value="Rib_uL2_dom2"/>
</dbReference>
<dbReference type="GO" id="GO:0005829">
    <property type="term" value="C:cytosol"/>
    <property type="evidence" value="ECO:0007669"/>
    <property type="project" value="UniProtKB-ARBA"/>
</dbReference>
<dbReference type="FunFam" id="2.40.50.140:FF:000004">
    <property type="entry name" value="Elongation factor P"/>
    <property type="match status" value="1"/>
</dbReference>
<dbReference type="Pfam" id="PF01132">
    <property type="entry name" value="EFP"/>
    <property type="match status" value="1"/>
</dbReference>
<organism evidence="7 8">
    <name type="scientific">Capsicum baccatum</name>
    <name type="common">Peruvian pepper</name>
    <dbReference type="NCBI Taxonomy" id="33114"/>
    <lineage>
        <taxon>Eukaryota</taxon>
        <taxon>Viridiplantae</taxon>
        <taxon>Streptophyta</taxon>
        <taxon>Embryophyta</taxon>
        <taxon>Tracheophyta</taxon>
        <taxon>Spermatophyta</taxon>
        <taxon>Magnoliopsida</taxon>
        <taxon>eudicotyledons</taxon>
        <taxon>Gunneridae</taxon>
        <taxon>Pentapetalae</taxon>
        <taxon>asterids</taxon>
        <taxon>lamiids</taxon>
        <taxon>Solanales</taxon>
        <taxon>Solanaceae</taxon>
        <taxon>Solanoideae</taxon>
        <taxon>Capsiceae</taxon>
        <taxon>Capsicum</taxon>
    </lineage>
</organism>
<dbReference type="InterPro" id="IPR015365">
    <property type="entry name" value="Elong-fact-P_C"/>
</dbReference>
<evidence type="ECO:0000259" key="5">
    <source>
        <dbReference type="SMART" id="SM00841"/>
    </source>
</evidence>
<name>A0A2G2UWP3_CAPBA</name>
<reference evidence="8" key="2">
    <citation type="journal article" date="2017" name="J. Anim. Genet.">
        <title>Multiple reference genome sequences of hot pepper reveal the massive evolution of plant disease resistance genes by retroduplication.</title>
        <authorList>
            <person name="Kim S."/>
            <person name="Park J."/>
            <person name="Yeom S.-I."/>
            <person name="Kim Y.-M."/>
            <person name="Seo E."/>
            <person name="Kim K.-T."/>
            <person name="Kim M.-S."/>
            <person name="Lee J.M."/>
            <person name="Cheong K."/>
            <person name="Shin H.-S."/>
            <person name="Kim S.-B."/>
            <person name="Han K."/>
            <person name="Lee J."/>
            <person name="Park M."/>
            <person name="Lee H.-A."/>
            <person name="Lee H.-Y."/>
            <person name="Lee Y."/>
            <person name="Oh S."/>
            <person name="Lee J.H."/>
            <person name="Choi E."/>
            <person name="Choi E."/>
            <person name="Lee S.E."/>
            <person name="Jeon J."/>
            <person name="Kim H."/>
            <person name="Choi G."/>
            <person name="Song H."/>
            <person name="Lee J."/>
            <person name="Lee S.-C."/>
            <person name="Kwon J.-K."/>
            <person name="Lee H.-Y."/>
            <person name="Koo N."/>
            <person name="Hong Y."/>
            <person name="Kim R.W."/>
            <person name="Kang W.-H."/>
            <person name="Huh J.H."/>
            <person name="Kang B.-C."/>
            <person name="Yang T.-J."/>
            <person name="Lee Y.-H."/>
            <person name="Bennetzen J.L."/>
            <person name="Choi D."/>
        </authorList>
    </citation>
    <scope>NUCLEOTIDE SEQUENCE [LARGE SCALE GENOMIC DNA]</scope>
    <source>
        <strain evidence="8">cv. PBC81</strain>
    </source>
</reference>
<evidence type="ECO:0000256" key="4">
    <source>
        <dbReference type="ARBA" id="ARBA00022917"/>
    </source>
</evidence>
<evidence type="ECO:0000256" key="3">
    <source>
        <dbReference type="ARBA" id="ARBA00022490"/>
    </source>
</evidence>
<dbReference type="AlphaFoldDB" id="A0A2G2UWP3"/>
<evidence type="ECO:0000256" key="2">
    <source>
        <dbReference type="ARBA" id="ARBA00009479"/>
    </source>
</evidence>
<proteinExistence type="inferred from homology"/>
<comment type="similarity">
    <text evidence="2">Belongs to the elongation factor P family.</text>
</comment>
<keyword evidence="3" id="KW-0963">Cytoplasm</keyword>
<protein>
    <recommendedName>
        <fullName evidence="9">Elongation factor P</fullName>
    </recommendedName>
</protein>
<dbReference type="SUPFAM" id="SSF50249">
    <property type="entry name" value="Nucleic acid-binding proteins"/>
    <property type="match status" value="2"/>
</dbReference>
<dbReference type="InterPro" id="IPR001059">
    <property type="entry name" value="Transl_elong_P/YeiP_cen"/>
</dbReference>
<reference evidence="7 8" key="1">
    <citation type="journal article" date="2017" name="Genome Biol.">
        <title>New reference genome sequences of hot pepper reveal the massive evolution of plant disease-resistance genes by retroduplication.</title>
        <authorList>
            <person name="Kim S."/>
            <person name="Park J."/>
            <person name="Yeom S.I."/>
            <person name="Kim Y.M."/>
            <person name="Seo E."/>
            <person name="Kim K.T."/>
            <person name="Kim M.S."/>
            <person name="Lee J.M."/>
            <person name="Cheong K."/>
            <person name="Shin H.S."/>
            <person name="Kim S.B."/>
            <person name="Han K."/>
            <person name="Lee J."/>
            <person name="Park M."/>
            <person name="Lee H.A."/>
            <person name="Lee H.Y."/>
            <person name="Lee Y."/>
            <person name="Oh S."/>
            <person name="Lee J.H."/>
            <person name="Choi E."/>
            <person name="Choi E."/>
            <person name="Lee S.E."/>
            <person name="Jeon J."/>
            <person name="Kim H."/>
            <person name="Choi G."/>
            <person name="Song H."/>
            <person name="Lee J."/>
            <person name="Lee S.C."/>
            <person name="Kwon J.K."/>
            <person name="Lee H.Y."/>
            <person name="Koo N."/>
            <person name="Hong Y."/>
            <person name="Kim R.W."/>
            <person name="Kang W.H."/>
            <person name="Huh J.H."/>
            <person name="Kang B.C."/>
            <person name="Yang T.J."/>
            <person name="Lee Y.H."/>
            <person name="Bennetzen J.L."/>
            <person name="Choi D."/>
        </authorList>
    </citation>
    <scope>NUCLEOTIDE SEQUENCE [LARGE SCALE GENOMIC DNA]</scope>
    <source>
        <strain evidence="8">cv. PBC81</strain>
        <tissue evidence="7">Leaf</tissue>
    </source>
</reference>
<gene>
    <name evidence="7" type="ORF">CQW23_35182</name>
</gene>
<dbReference type="CDD" id="cd04470">
    <property type="entry name" value="S1_EF-P_repeat_1"/>
    <property type="match status" value="1"/>
</dbReference>
<dbReference type="InterPro" id="IPR013852">
    <property type="entry name" value="Transl_elong_P/YeiP_CS"/>
</dbReference>
<dbReference type="PROSITE" id="PS01275">
    <property type="entry name" value="EFP"/>
    <property type="match status" value="1"/>
</dbReference>
<keyword evidence="4" id="KW-0648">Protein biosynthesis</keyword>
<dbReference type="PANTHER" id="PTHR30053">
    <property type="entry name" value="ELONGATION FACTOR P"/>
    <property type="match status" value="1"/>
</dbReference>
<dbReference type="OrthoDB" id="10259892at2759"/>
<dbReference type="GO" id="GO:0003746">
    <property type="term" value="F:translation elongation factor activity"/>
    <property type="evidence" value="ECO:0007669"/>
    <property type="project" value="InterPro"/>
</dbReference>
<feature type="domain" description="Translation elongation factor P/YeiP central" evidence="6">
    <location>
        <begin position="107"/>
        <end position="163"/>
    </location>
</feature>
<dbReference type="SMART" id="SM01185">
    <property type="entry name" value="EFP"/>
    <property type="match status" value="1"/>
</dbReference>